<gene>
    <name evidence="2" type="ORF">SASPL_123273</name>
</gene>
<evidence type="ECO:0000256" key="1">
    <source>
        <dbReference type="SAM" id="MobiDB-lite"/>
    </source>
</evidence>
<feature type="compositionally biased region" description="Polar residues" evidence="1">
    <location>
        <begin position="243"/>
        <end position="259"/>
    </location>
</feature>
<feature type="compositionally biased region" description="Polar residues" evidence="1">
    <location>
        <begin position="19"/>
        <end position="29"/>
    </location>
</feature>
<organism evidence="2">
    <name type="scientific">Salvia splendens</name>
    <name type="common">Scarlet sage</name>
    <dbReference type="NCBI Taxonomy" id="180675"/>
    <lineage>
        <taxon>Eukaryota</taxon>
        <taxon>Viridiplantae</taxon>
        <taxon>Streptophyta</taxon>
        <taxon>Embryophyta</taxon>
        <taxon>Tracheophyta</taxon>
        <taxon>Spermatophyta</taxon>
        <taxon>Magnoliopsida</taxon>
        <taxon>eudicotyledons</taxon>
        <taxon>Gunneridae</taxon>
        <taxon>Pentapetalae</taxon>
        <taxon>asterids</taxon>
        <taxon>lamiids</taxon>
        <taxon>Lamiales</taxon>
        <taxon>Lamiaceae</taxon>
        <taxon>Nepetoideae</taxon>
        <taxon>Mentheae</taxon>
        <taxon>Salviinae</taxon>
        <taxon>Salvia</taxon>
        <taxon>Salvia subgen. Calosphace</taxon>
        <taxon>core Calosphace</taxon>
    </lineage>
</organism>
<sequence length="360" mass="40596">MANSPAPALSMENLRTQFSLEDPGSQQMINDHLGRNRKRKGDRKGDRTRRSWTDREEETLVIALKDIVAHGWKSDNGFRGGYLTKLEDAMRSRFPKTDIKGSPHITSKLTAWKRMYGSLALILNRSGVGFNNKGDYKIDCNDDQWDQIVKADKDARFMRNKCWPYWEHWQVIFGKERASGTVAADYMDSVNDLHSLEQVQESIGAIGEQVIPDEQPSMDDQPTMDDQPSMDPLGGTPTPAGAANSTSHGGRANATSGSVGNKKKLSELGTDGLVHMLEKLHEDTNKRLDTLSLRIGYEFDLSKARKDVFQLLGRLPGLTRKQKFDVGEILLEKVERLDFFLGMQDEDRSAYVLRALVKFM</sequence>
<dbReference type="OrthoDB" id="910206at2759"/>
<feature type="compositionally biased region" description="Basic and acidic residues" evidence="1">
    <location>
        <begin position="43"/>
        <end position="52"/>
    </location>
</feature>
<dbReference type="Proteomes" id="UP000298416">
    <property type="component" value="Unassembled WGS sequence"/>
</dbReference>
<reference evidence="2" key="1">
    <citation type="submission" date="2018-01" db="EMBL/GenBank/DDBJ databases">
        <authorList>
            <person name="Mao J.F."/>
        </authorList>
    </citation>
    <scope>NUCLEOTIDE SEQUENCE</scope>
    <source>
        <strain evidence="2">Huo1</strain>
        <tissue evidence="2">Leaf</tissue>
    </source>
</reference>
<dbReference type="EMBL" id="PNBA02000008">
    <property type="protein sequence ID" value="KAG6415854.1"/>
    <property type="molecule type" value="Genomic_DNA"/>
</dbReference>
<name>A0A8X8XNR0_SALSN</name>
<evidence type="ECO:0000313" key="3">
    <source>
        <dbReference type="Proteomes" id="UP000298416"/>
    </source>
</evidence>
<dbReference type="PANTHER" id="PTHR46250:SF15">
    <property type="entry name" value="OS01G0523800 PROTEIN"/>
    <property type="match status" value="1"/>
</dbReference>
<protein>
    <recommendedName>
        <fullName evidence="4">Myb/SANT-like domain-containing protein</fullName>
    </recommendedName>
</protein>
<evidence type="ECO:0008006" key="4">
    <source>
        <dbReference type="Google" id="ProtNLM"/>
    </source>
</evidence>
<dbReference type="PANTHER" id="PTHR46250">
    <property type="entry name" value="MYB/SANT-LIKE DNA-BINDING DOMAIN PROTEIN-RELATED"/>
    <property type="match status" value="1"/>
</dbReference>
<feature type="region of interest" description="Disordered" evidence="1">
    <location>
        <begin position="19"/>
        <end position="52"/>
    </location>
</feature>
<comment type="caution">
    <text evidence="2">The sequence shown here is derived from an EMBL/GenBank/DDBJ whole genome shotgun (WGS) entry which is preliminary data.</text>
</comment>
<feature type="region of interest" description="Disordered" evidence="1">
    <location>
        <begin position="212"/>
        <end position="264"/>
    </location>
</feature>
<dbReference type="AlphaFoldDB" id="A0A8X8XNR0"/>
<keyword evidence="3" id="KW-1185">Reference proteome</keyword>
<proteinExistence type="predicted"/>
<accession>A0A8X8XNR0</accession>
<evidence type="ECO:0000313" key="2">
    <source>
        <dbReference type="EMBL" id="KAG6415854.1"/>
    </source>
</evidence>
<reference evidence="2" key="2">
    <citation type="submission" date="2020-08" db="EMBL/GenBank/DDBJ databases">
        <title>Plant Genome Project.</title>
        <authorList>
            <person name="Zhang R.-G."/>
        </authorList>
    </citation>
    <scope>NUCLEOTIDE SEQUENCE</scope>
    <source>
        <strain evidence="2">Huo1</strain>
        <tissue evidence="2">Leaf</tissue>
    </source>
</reference>